<dbReference type="AlphaFoldDB" id="A0AAN7TZC0"/>
<evidence type="ECO:0000256" key="1">
    <source>
        <dbReference type="SAM" id="Phobius"/>
    </source>
</evidence>
<sequence length="284" mass="32778">MYNNNKIIKLFLIILLFYNFKLSDGLNTTNVDYYHIKRYENADCTGEVMTFFVFYESLIFSSYLSIQFLCDNSNRDNITCAMVSGYPDGQKLTNLENPIHISSTTCSRGYKLSYGKEFDYNEKKYCVVSEYSTMSCEYRPILNFGNIKNICFKGKYYECSTLSFKERTCGILLNRTIYDKEPVVEIATYVCMGDIKYERSVVVHAVTIKGALDPNIKGIYAPNLRPSNGDYSNSQEIEDEGYNDPEYYYNNSSSSLSFYNQILNFSIITIIVKSTLIFLLLKII</sequence>
<feature type="signal peptide" evidence="2">
    <location>
        <begin position="1"/>
        <end position="25"/>
    </location>
</feature>
<feature type="transmembrane region" description="Helical" evidence="1">
    <location>
        <begin position="262"/>
        <end position="281"/>
    </location>
</feature>
<protein>
    <recommendedName>
        <fullName evidence="5">6-cysteine protein</fullName>
    </recommendedName>
</protein>
<keyword evidence="1" id="KW-0472">Membrane</keyword>
<feature type="chain" id="PRO_5043039598" description="6-cysteine protein" evidence="2">
    <location>
        <begin position="26"/>
        <end position="284"/>
    </location>
</feature>
<evidence type="ECO:0000313" key="3">
    <source>
        <dbReference type="EMBL" id="KAK5578922.1"/>
    </source>
</evidence>
<keyword evidence="2" id="KW-0732">Signal</keyword>
<organism evidence="3 4">
    <name type="scientific">Dictyostelium firmibasis</name>
    <dbReference type="NCBI Taxonomy" id="79012"/>
    <lineage>
        <taxon>Eukaryota</taxon>
        <taxon>Amoebozoa</taxon>
        <taxon>Evosea</taxon>
        <taxon>Eumycetozoa</taxon>
        <taxon>Dictyostelia</taxon>
        <taxon>Dictyosteliales</taxon>
        <taxon>Dictyosteliaceae</taxon>
        <taxon>Dictyostelium</taxon>
    </lineage>
</organism>
<reference evidence="3 4" key="1">
    <citation type="submission" date="2023-11" db="EMBL/GenBank/DDBJ databases">
        <title>Dfirmibasis_genome.</title>
        <authorList>
            <person name="Edelbroek B."/>
            <person name="Kjellin J."/>
            <person name="Jerlstrom-Hultqvist J."/>
            <person name="Soderbom F."/>
        </authorList>
    </citation>
    <scope>NUCLEOTIDE SEQUENCE [LARGE SCALE GENOMIC DNA]</scope>
    <source>
        <strain evidence="3 4">TNS-C-14</strain>
    </source>
</reference>
<evidence type="ECO:0000256" key="2">
    <source>
        <dbReference type="SAM" id="SignalP"/>
    </source>
</evidence>
<evidence type="ECO:0000313" key="4">
    <source>
        <dbReference type="Proteomes" id="UP001344447"/>
    </source>
</evidence>
<gene>
    <name evidence="3" type="ORF">RB653_008597</name>
</gene>
<proteinExistence type="predicted"/>
<comment type="caution">
    <text evidence="3">The sequence shown here is derived from an EMBL/GenBank/DDBJ whole genome shotgun (WGS) entry which is preliminary data.</text>
</comment>
<dbReference type="Proteomes" id="UP001344447">
    <property type="component" value="Unassembled WGS sequence"/>
</dbReference>
<name>A0AAN7TZC0_9MYCE</name>
<dbReference type="EMBL" id="JAVFKY010000003">
    <property type="protein sequence ID" value="KAK5578922.1"/>
    <property type="molecule type" value="Genomic_DNA"/>
</dbReference>
<accession>A0AAN7TZC0</accession>
<evidence type="ECO:0008006" key="5">
    <source>
        <dbReference type="Google" id="ProtNLM"/>
    </source>
</evidence>
<keyword evidence="1" id="KW-1133">Transmembrane helix</keyword>
<keyword evidence="1" id="KW-0812">Transmembrane</keyword>
<keyword evidence="4" id="KW-1185">Reference proteome</keyword>